<dbReference type="PROSITE" id="PS01186">
    <property type="entry name" value="EGF_2"/>
    <property type="match status" value="2"/>
</dbReference>
<dbReference type="InterPro" id="IPR050969">
    <property type="entry name" value="Dev_Signal_Modulators"/>
</dbReference>
<feature type="region of interest" description="Disordered" evidence="8">
    <location>
        <begin position="53"/>
        <end position="89"/>
    </location>
</feature>
<proteinExistence type="predicted"/>
<comment type="caution">
    <text evidence="6">Lacks conserved residue(s) required for the propagation of feature annotation.</text>
</comment>
<organism evidence="11 12">
    <name type="scientific">Melipona quadrifasciata</name>
    <dbReference type="NCBI Taxonomy" id="166423"/>
    <lineage>
        <taxon>Eukaryota</taxon>
        <taxon>Metazoa</taxon>
        <taxon>Ecdysozoa</taxon>
        <taxon>Arthropoda</taxon>
        <taxon>Hexapoda</taxon>
        <taxon>Insecta</taxon>
        <taxon>Pterygota</taxon>
        <taxon>Neoptera</taxon>
        <taxon>Endopterygota</taxon>
        <taxon>Hymenoptera</taxon>
        <taxon>Apocrita</taxon>
        <taxon>Aculeata</taxon>
        <taxon>Apoidea</taxon>
        <taxon>Anthophila</taxon>
        <taxon>Apidae</taxon>
        <taxon>Melipona</taxon>
    </lineage>
</organism>
<dbReference type="InterPro" id="IPR001881">
    <property type="entry name" value="EGF-like_Ca-bd_dom"/>
</dbReference>
<dbReference type="EMBL" id="KQ435816">
    <property type="protein sequence ID" value="KOX72636.1"/>
    <property type="molecule type" value="Genomic_DNA"/>
</dbReference>
<feature type="compositionally biased region" description="Polar residues" evidence="8">
    <location>
        <begin position="63"/>
        <end position="76"/>
    </location>
</feature>
<feature type="domain" description="EGF-like" evidence="10">
    <location>
        <begin position="405"/>
        <end position="444"/>
    </location>
</feature>
<dbReference type="OrthoDB" id="6516201at2759"/>
<dbReference type="PROSITE" id="PS00010">
    <property type="entry name" value="ASX_HYDROXYL"/>
    <property type="match status" value="1"/>
</dbReference>
<keyword evidence="2 9" id="KW-0732">Signal</keyword>
<dbReference type="InterPro" id="IPR009030">
    <property type="entry name" value="Growth_fac_rcpt_cys_sf"/>
</dbReference>
<evidence type="ECO:0000256" key="6">
    <source>
        <dbReference type="PROSITE-ProRule" id="PRU00076"/>
    </source>
</evidence>
<sequence length="594" mass="67714">MACCAPKILLICTFLLALPVTIVSNERTINDYRDFANHKLIWPVWPYREKPPHARHDRDGRTGFQQATTGVNNWNGRNEPFPERSSSTIAPLLTGGFRHRVEHRVEQRISKPEKFSAVAVAEYAGARAVAQASYHNNHRHQPREAVTQNYQHHTTTPATYTRHHPGAFELVPLQNVQDRSTKYTDIRKKKKKPVTAKSPKNAKPIAKIDGRHGPLKSISSVFFRALLPKGEEVRAASRGGSGRRRCEQQVEALEFFSVPWPLGWSDRMVLSSIIVVQSPHFVLNTCTDLDNTPTWPEEEITTTSLETEKSKGKEFAERRVCTRSIPSTVSHHHRNGQVRYVNIFNVKTDLPSVFLCCPGWTQETHLSFGCNKPACPSPCLNGGMCTSPGKCTCPKGFTGNQCQTDVDECVTEKPCDQLCRNLPGTYECHCRPGFQLQKDGQSCRKNDTEDTAFEARDLENDFHETTTTKRPTVSSHDTENEIADDDLDQDYEIILKRLTKLEKQFAKGRKRDTETTEMTVKVASVVQTINEMKRSIENVQLMQQEIYEMKSKLREYELETRKMQHLTNRVLELENRLRLRCRSTIPMNSGSMKF</sequence>
<evidence type="ECO:0000256" key="2">
    <source>
        <dbReference type="ARBA" id="ARBA00022729"/>
    </source>
</evidence>
<evidence type="ECO:0000256" key="5">
    <source>
        <dbReference type="ARBA" id="ARBA00023157"/>
    </source>
</evidence>
<dbReference type="Pfam" id="PF07645">
    <property type="entry name" value="EGF_CA"/>
    <property type="match status" value="1"/>
</dbReference>
<keyword evidence="1 6" id="KW-0245">EGF-like domain</keyword>
<keyword evidence="12" id="KW-1185">Reference proteome</keyword>
<dbReference type="PANTHER" id="PTHR14949">
    <property type="entry name" value="EGF-LIKE-DOMAIN, MULTIPLE 7, 8"/>
    <property type="match status" value="1"/>
</dbReference>
<dbReference type="FunFam" id="2.10.25.10:FF:000240">
    <property type="entry name" value="Vitamin K-dependent protein S"/>
    <property type="match status" value="1"/>
</dbReference>
<dbReference type="GO" id="GO:0005509">
    <property type="term" value="F:calcium ion binding"/>
    <property type="evidence" value="ECO:0007669"/>
    <property type="project" value="InterPro"/>
</dbReference>
<feature type="disulfide bond" evidence="6">
    <location>
        <begin position="393"/>
        <end position="402"/>
    </location>
</feature>
<dbReference type="PANTHER" id="PTHR14949:SF56">
    <property type="entry name" value="EGF-LIKE-DOMAIN, MULTIPLE 7"/>
    <property type="match status" value="1"/>
</dbReference>
<dbReference type="STRING" id="166423.A0A0M8ZYF4"/>
<name>A0A0M8ZYF4_9HYME</name>
<keyword evidence="5 6" id="KW-1015">Disulfide bond</keyword>
<keyword evidence="3" id="KW-0677">Repeat</keyword>
<dbReference type="GO" id="GO:0005576">
    <property type="term" value="C:extracellular region"/>
    <property type="evidence" value="ECO:0007669"/>
    <property type="project" value="TreeGrafter"/>
</dbReference>
<feature type="chain" id="PRO_5005831009" evidence="9">
    <location>
        <begin position="25"/>
        <end position="594"/>
    </location>
</feature>
<dbReference type="GO" id="GO:0009986">
    <property type="term" value="C:cell surface"/>
    <property type="evidence" value="ECO:0007669"/>
    <property type="project" value="TreeGrafter"/>
</dbReference>
<dbReference type="SMART" id="SM00181">
    <property type="entry name" value="EGF"/>
    <property type="match status" value="2"/>
</dbReference>
<dbReference type="PROSITE" id="PS00022">
    <property type="entry name" value="EGF_1"/>
    <property type="match status" value="1"/>
</dbReference>
<feature type="signal peptide" evidence="9">
    <location>
        <begin position="1"/>
        <end position="24"/>
    </location>
</feature>
<protein>
    <submittedName>
        <fullName evidence="11">Epidermal growth factor-like protein 7</fullName>
    </submittedName>
</protein>
<evidence type="ECO:0000256" key="9">
    <source>
        <dbReference type="SAM" id="SignalP"/>
    </source>
</evidence>
<evidence type="ECO:0000256" key="4">
    <source>
        <dbReference type="ARBA" id="ARBA00023054"/>
    </source>
</evidence>
<dbReference type="PROSITE" id="PS01187">
    <property type="entry name" value="EGF_CA"/>
    <property type="match status" value="1"/>
</dbReference>
<evidence type="ECO:0000256" key="8">
    <source>
        <dbReference type="SAM" id="MobiDB-lite"/>
    </source>
</evidence>
<evidence type="ECO:0000256" key="1">
    <source>
        <dbReference type="ARBA" id="ARBA00022536"/>
    </source>
</evidence>
<gene>
    <name evidence="11" type="ORF">WN51_01849</name>
</gene>
<dbReference type="InterPro" id="IPR049883">
    <property type="entry name" value="NOTCH1_EGF-like"/>
</dbReference>
<dbReference type="AlphaFoldDB" id="A0A0M8ZYF4"/>
<dbReference type="InterPro" id="IPR000152">
    <property type="entry name" value="EGF-type_Asp/Asn_hydroxyl_site"/>
</dbReference>
<evidence type="ECO:0000256" key="7">
    <source>
        <dbReference type="SAM" id="Coils"/>
    </source>
</evidence>
<feature type="disulfide bond" evidence="6">
    <location>
        <begin position="375"/>
        <end position="385"/>
    </location>
</feature>
<dbReference type="InterPro" id="IPR000742">
    <property type="entry name" value="EGF"/>
</dbReference>
<dbReference type="SMART" id="SM00179">
    <property type="entry name" value="EGF_CA"/>
    <property type="match status" value="2"/>
</dbReference>
<evidence type="ECO:0000313" key="11">
    <source>
        <dbReference type="EMBL" id="KOX72636.1"/>
    </source>
</evidence>
<dbReference type="CDD" id="cd00054">
    <property type="entry name" value="EGF_CA"/>
    <property type="match status" value="2"/>
</dbReference>
<dbReference type="Proteomes" id="UP000053105">
    <property type="component" value="Unassembled WGS sequence"/>
</dbReference>
<reference evidence="11 12" key="1">
    <citation type="submission" date="2015-07" db="EMBL/GenBank/DDBJ databases">
        <title>The genome of Melipona quadrifasciata.</title>
        <authorList>
            <person name="Pan H."/>
            <person name="Kapheim K."/>
        </authorList>
    </citation>
    <scope>NUCLEOTIDE SEQUENCE [LARGE SCALE GENOMIC DNA]</scope>
    <source>
        <strain evidence="11">0111107301</strain>
        <tissue evidence="11">Whole body</tissue>
    </source>
</reference>
<feature type="domain" description="EGF-like" evidence="10">
    <location>
        <begin position="371"/>
        <end position="403"/>
    </location>
</feature>
<dbReference type="GO" id="GO:0005102">
    <property type="term" value="F:signaling receptor binding"/>
    <property type="evidence" value="ECO:0007669"/>
    <property type="project" value="TreeGrafter"/>
</dbReference>
<keyword evidence="4 7" id="KW-0175">Coiled coil</keyword>
<feature type="region of interest" description="Disordered" evidence="8">
    <location>
        <begin position="182"/>
        <end position="211"/>
    </location>
</feature>
<dbReference type="Gene3D" id="2.10.25.10">
    <property type="entry name" value="Laminin"/>
    <property type="match status" value="2"/>
</dbReference>
<evidence type="ECO:0000259" key="10">
    <source>
        <dbReference type="PROSITE" id="PS50026"/>
    </source>
</evidence>
<evidence type="ECO:0000313" key="12">
    <source>
        <dbReference type="Proteomes" id="UP000053105"/>
    </source>
</evidence>
<dbReference type="PROSITE" id="PS50026">
    <property type="entry name" value="EGF_3"/>
    <property type="match status" value="2"/>
</dbReference>
<accession>A0A0M8ZYF4</accession>
<feature type="coiled-coil region" evidence="7">
    <location>
        <begin position="539"/>
        <end position="576"/>
    </location>
</feature>
<dbReference type="SUPFAM" id="SSF57184">
    <property type="entry name" value="Growth factor receptor domain"/>
    <property type="match status" value="1"/>
</dbReference>
<evidence type="ECO:0000256" key="3">
    <source>
        <dbReference type="ARBA" id="ARBA00022737"/>
    </source>
</evidence>
<dbReference type="InterPro" id="IPR018097">
    <property type="entry name" value="EGF_Ca-bd_CS"/>
</dbReference>
<feature type="disulfide bond" evidence="6">
    <location>
        <begin position="409"/>
        <end position="419"/>
    </location>
</feature>
<feature type="region of interest" description="Disordered" evidence="8">
    <location>
        <begin position="459"/>
        <end position="484"/>
    </location>
</feature>